<proteinExistence type="predicted"/>
<evidence type="ECO:0000313" key="6">
    <source>
        <dbReference type="Proteomes" id="UP000027946"/>
    </source>
</evidence>
<dbReference type="OrthoDB" id="9773999at2"/>
<dbReference type="GO" id="GO:0003723">
    <property type="term" value="F:RNA binding"/>
    <property type="evidence" value="ECO:0007669"/>
    <property type="project" value="InterPro"/>
</dbReference>
<evidence type="ECO:0000259" key="4">
    <source>
        <dbReference type="Pfam" id="PF00849"/>
    </source>
</evidence>
<feature type="domain" description="Pseudouridine synthase RsuA/RluA-like" evidence="4">
    <location>
        <begin position="14"/>
        <end position="175"/>
    </location>
</feature>
<evidence type="ECO:0000256" key="3">
    <source>
        <dbReference type="ARBA" id="ARBA00033164"/>
    </source>
</evidence>
<keyword evidence="6" id="KW-1185">Reference proteome</keyword>
<reference evidence="5 6" key="1">
    <citation type="submission" date="2014-03" db="EMBL/GenBank/DDBJ databases">
        <title>Genome sequence of Clostridium litorale W6, DSM 5388.</title>
        <authorList>
            <person name="Poehlein A."/>
            <person name="Jagirdar A."/>
            <person name="Khonsari B."/>
            <person name="Chibani C.M."/>
            <person name="Gutierrez Gutierrez D.A."/>
            <person name="Davydova E."/>
            <person name="Alghaithi H.S."/>
            <person name="Nair K.P."/>
            <person name="Dhamotharan K."/>
            <person name="Chandran L."/>
            <person name="G W."/>
            <person name="Daniel R."/>
        </authorList>
    </citation>
    <scope>NUCLEOTIDE SEQUENCE [LARGE SCALE GENOMIC DNA]</scope>
    <source>
        <strain evidence="5 6">W6</strain>
    </source>
</reference>
<dbReference type="InterPro" id="IPR006145">
    <property type="entry name" value="PsdUridine_synth_RsuA/RluA"/>
</dbReference>
<dbReference type="GO" id="GO:0001522">
    <property type="term" value="P:pseudouridine synthesis"/>
    <property type="evidence" value="ECO:0007669"/>
    <property type="project" value="InterPro"/>
</dbReference>
<dbReference type="STRING" id="1121324.CLIT_10c04530"/>
<evidence type="ECO:0000256" key="2">
    <source>
        <dbReference type="ARBA" id="ARBA00031870"/>
    </source>
</evidence>
<evidence type="ECO:0000256" key="1">
    <source>
        <dbReference type="ARBA" id="ARBA00000073"/>
    </source>
</evidence>
<gene>
    <name evidence="5" type="primary">rluC2</name>
    <name evidence="5" type="ORF">CLIT_10c04530</name>
</gene>
<keyword evidence="5" id="KW-0413">Isomerase</keyword>
<name>A0A069RFE4_PEPLI</name>
<dbReference type="GO" id="GO:0006396">
    <property type="term" value="P:RNA processing"/>
    <property type="evidence" value="ECO:0007669"/>
    <property type="project" value="UniProtKB-ARBA"/>
</dbReference>
<dbReference type="SUPFAM" id="SSF55120">
    <property type="entry name" value="Pseudouridine synthase"/>
    <property type="match status" value="1"/>
</dbReference>
<dbReference type="Proteomes" id="UP000027946">
    <property type="component" value="Unassembled WGS sequence"/>
</dbReference>
<dbReference type="InterPro" id="IPR020103">
    <property type="entry name" value="PsdUridine_synth_cat_dom_sf"/>
</dbReference>
<protein>
    <recommendedName>
        <fullName evidence="2">RNA pseudouridylate synthase</fullName>
    </recommendedName>
    <alternativeName>
        <fullName evidence="3">RNA-uridine isomerase</fullName>
    </alternativeName>
</protein>
<dbReference type="eggNOG" id="COG0564">
    <property type="taxonomic scope" value="Bacteria"/>
</dbReference>
<dbReference type="CDD" id="cd02869">
    <property type="entry name" value="PseudoU_synth_RluA_like"/>
    <property type="match status" value="1"/>
</dbReference>
<dbReference type="PANTHER" id="PTHR21600">
    <property type="entry name" value="MITOCHONDRIAL RNA PSEUDOURIDINE SYNTHASE"/>
    <property type="match status" value="1"/>
</dbReference>
<dbReference type="GO" id="GO:0140098">
    <property type="term" value="F:catalytic activity, acting on RNA"/>
    <property type="evidence" value="ECO:0007669"/>
    <property type="project" value="UniProtKB-ARBA"/>
</dbReference>
<dbReference type="AlphaFoldDB" id="A0A069RFE4"/>
<dbReference type="EMBL" id="JJMM01000010">
    <property type="protein sequence ID" value="KDR95726.1"/>
    <property type="molecule type" value="Genomic_DNA"/>
</dbReference>
<comment type="caution">
    <text evidence="5">The sequence shown here is derived from an EMBL/GenBank/DDBJ whole genome shotgun (WGS) entry which is preliminary data.</text>
</comment>
<accession>A0A069RFE4</accession>
<organism evidence="5 6">
    <name type="scientific">Peptoclostridium litorale DSM 5388</name>
    <dbReference type="NCBI Taxonomy" id="1121324"/>
    <lineage>
        <taxon>Bacteria</taxon>
        <taxon>Bacillati</taxon>
        <taxon>Bacillota</taxon>
        <taxon>Clostridia</taxon>
        <taxon>Peptostreptococcales</taxon>
        <taxon>Peptoclostridiaceae</taxon>
        <taxon>Peptoclostridium</taxon>
    </lineage>
</organism>
<dbReference type="Gene3D" id="3.30.2350.10">
    <property type="entry name" value="Pseudouridine synthase"/>
    <property type="match status" value="1"/>
</dbReference>
<dbReference type="InterPro" id="IPR050188">
    <property type="entry name" value="RluA_PseudoU_synthase"/>
</dbReference>
<evidence type="ECO:0000313" key="5">
    <source>
        <dbReference type="EMBL" id="KDR95726.1"/>
    </source>
</evidence>
<comment type="catalytic activity">
    <reaction evidence="1">
        <text>a uridine in RNA = a pseudouridine in RNA</text>
        <dbReference type="Rhea" id="RHEA:48348"/>
        <dbReference type="Rhea" id="RHEA-COMP:12068"/>
        <dbReference type="Rhea" id="RHEA-COMP:12069"/>
        <dbReference type="ChEBI" id="CHEBI:65314"/>
        <dbReference type="ChEBI" id="CHEBI:65315"/>
    </reaction>
</comment>
<dbReference type="GO" id="GO:0009982">
    <property type="term" value="F:pseudouridine synthase activity"/>
    <property type="evidence" value="ECO:0007669"/>
    <property type="project" value="InterPro"/>
</dbReference>
<dbReference type="Pfam" id="PF00849">
    <property type="entry name" value="PseudoU_synth_2"/>
    <property type="match status" value="1"/>
</dbReference>
<sequence>MDIKDIKIIHEDKHIIVAEKPPKVPSQGDPSGDPDMLTLLCTHIKSEHPQAKNPYIGLVHRIDRPVGGAMVFAKTKEANAHLSKQMQEKTFKKYYMAVVCGVPENERGELRDILVKNAETNMSRVVKEKRGRAKEAVLEYEVLQTVDDEKEGLLSLLKVELKTGRHHQIRVQLSHAGFPIWGDTKYNKAFTKRRGWTQIALWSHSLRFTHMKAKKPSEYVSMPPDEFPFALFKKEEQQ</sequence>
<dbReference type="RefSeq" id="WP_038264214.1">
    <property type="nucleotide sequence ID" value="NZ_FSRH01000011.1"/>
</dbReference>